<dbReference type="Gene3D" id="4.10.240.10">
    <property type="entry name" value="Zn(2)-C6 fungal-type DNA-binding domain"/>
    <property type="match status" value="1"/>
</dbReference>
<evidence type="ECO:0000256" key="3">
    <source>
        <dbReference type="ARBA" id="ARBA00023125"/>
    </source>
</evidence>
<dbReference type="SUPFAM" id="SSF57701">
    <property type="entry name" value="Zn2/Cys6 DNA-binding domain"/>
    <property type="match status" value="1"/>
</dbReference>
<dbReference type="EMBL" id="JAFIQS010000004">
    <property type="protein sequence ID" value="KAG5169999.1"/>
    <property type="molecule type" value="Genomic_DNA"/>
</dbReference>
<dbReference type="PANTHER" id="PTHR46910:SF3">
    <property type="entry name" value="HALOTOLERANCE PROTEIN 9-RELATED"/>
    <property type="match status" value="1"/>
</dbReference>
<comment type="caution">
    <text evidence="7">The sequence shown here is derived from an EMBL/GenBank/DDBJ whole genome shotgun (WGS) entry which is preliminary data.</text>
</comment>
<dbReference type="SMART" id="SM00906">
    <property type="entry name" value="Fungal_trans"/>
    <property type="match status" value="1"/>
</dbReference>
<protein>
    <recommendedName>
        <fullName evidence="6">Zn(2)-C6 fungal-type domain-containing protein</fullName>
    </recommendedName>
</protein>
<name>A0A8H8CME9_PSICU</name>
<dbReference type="GO" id="GO:0006351">
    <property type="term" value="P:DNA-templated transcription"/>
    <property type="evidence" value="ECO:0007669"/>
    <property type="project" value="InterPro"/>
</dbReference>
<dbReference type="GO" id="GO:0003677">
    <property type="term" value="F:DNA binding"/>
    <property type="evidence" value="ECO:0007669"/>
    <property type="project" value="UniProtKB-KW"/>
</dbReference>
<sequence length="772" mass="87251">MSSASPTPPASNAADSSSVQKAKIRRLRGACDKCRVKKIKCDSNAIPGSTCTNCRQSDAYCSHDLPTRHKKREMQLAGYIEILEQRIRTLERVIDQIRREPGRAQEIAQDAYATEPLIPDEIVTNPPPQPAESPDTEFSLPANTNDQETPEEEDLSHVSLAEEMKKFTMNASVDVRYFGEASVLEFSKRLNDIKYSITGMQPEPELKSYRISSYWGIHPWELHCVTPSEASYIFPEDDLLEKLVSLYFEKTNILIPVLHRPTFMKSLFIGQHHWDASFGMIVLMVCALGSKYCSDPRVLINDGTLHLSAGWKYFSQVPVHRWATLSNASIYDLQYFCLAGQYLYSTSLPHTSWSVFGMGLRHAIELGLHRRNAHNEPPSAEKELRKRVFWSLVCLERILSSLYGRPCAYQDEIFDVEYPIACDDEYWIMDDPRKAFQQPDGKPCTITAFIRLIRLCEVLSVVLRTLYSNKKSKTMSGYVGVDWEARMIAALDSAMIEWKDNLPDYLQWDPLRADPIFFHQSVNLHTIFHYIDIQIHRRHITEELVATASFEKCTSAAIQCARVLEVGLARGLCIFPTTALSAYMAGGILVLDKLKKIKSSVRVDEVLGEESHDYNTCGTKQGDSGMSVSASSVYNLMQSVILVSDSLTERGRFERPLQLSYKNPQHVYEPSLSRHLTTNDSTTAHVLPDLSFPISNNWEIQDLALTEMGYTQYTTYGEANEVDDANVQYSLLSYPPFHIPNQFQGQSIYTAQSNDGSASNADWGNGMPNILG</sequence>
<proteinExistence type="predicted"/>
<evidence type="ECO:0000256" key="1">
    <source>
        <dbReference type="ARBA" id="ARBA00004123"/>
    </source>
</evidence>
<gene>
    <name evidence="7" type="ORF">JR316_004381</name>
</gene>
<keyword evidence="4" id="KW-0539">Nucleus</keyword>
<evidence type="ECO:0000256" key="2">
    <source>
        <dbReference type="ARBA" id="ARBA00022723"/>
    </source>
</evidence>
<dbReference type="Pfam" id="PF00172">
    <property type="entry name" value="Zn_clus"/>
    <property type="match status" value="1"/>
</dbReference>
<reference evidence="7" key="1">
    <citation type="submission" date="2021-02" db="EMBL/GenBank/DDBJ databases">
        <title>Psilocybe cubensis genome.</title>
        <authorList>
            <person name="Mckernan K.J."/>
            <person name="Crawford S."/>
            <person name="Trippe A."/>
            <person name="Kane L.T."/>
            <person name="Mclaughlin S."/>
        </authorList>
    </citation>
    <scope>NUCLEOTIDE SEQUENCE [LARGE SCALE GENOMIC DNA]</scope>
    <source>
        <strain evidence="7">MGC-MH-2018</strain>
    </source>
</reference>
<evidence type="ECO:0000256" key="4">
    <source>
        <dbReference type="ARBA" id="ARBA00023242"/>
    </source>
</evidence>
<feature type="region of interest" description="Disordered" evidence="5">
    <location>
        <begin position="118"/>
        <end position="155"/>
    </location>
</feature>
<dbReference type="CDD" id="cd12148">
    <property type="entry name" value="fungal_TF_MHR"/>
    <property type="match status" value="1"/>
</dbReference>
<keyword evidence="3" id="KW-0238">DNA-binding</keyword>
<dbReference type="PROSITE" id="PS00463">
    <property type="entry name" value="ZN2_CY6_FUNGAL_1"/>
    <property type="match status" value="1"/>
</dbReference>
<evidence type="ECO:0000313" key="7">
    <source>
        <dbReference type="EMBL" id="KAG5169999.1"/>
    </source>
</evidence>
<dbReference type="InterPro" id="IPR007219">
    <property type="entry name" value="XnlR_reg_dom"/>
</dbReference>
<evidence type="ECO:0000256" key="5">
    <source>
        <dbReference type="SAM" id="MobiDB-lite"/>
    </source>
</evidence>
<keyword evidence="2" id="KW-0479">Metal-binding</keyword>
<dbReference type="GO" id="GO:0000981">
    <property type="term" value="F:DNA-binding transcription factor activity, RNA polymerase II-specific"/>
    <property type="evidence" value="ECO:0007669"/>
    <property type="project" value="InterPro"/>
</dbReference>
<dbReference type="InterPro" id="IPR036864">
    <property type="entry name" value="Zn2-C6_fun-type_DNA-bd_sf"/>
</dbReference>
<organism evidence="7">
    <name type="scientific">Psilocybe cubensis</name>
    <name type="common">Psychedelic mushroom</name>
    <name type="synonym">Stropharia cubensis</name>
    <dbReference type="NCBI Taxonomy" id="181762"/>
    <lineage>
        <taxon>Eukaryota</taxon>
        <taxon>Fungi</taxon>
        <taxon>Dikarya</taxon>
        <taxon>Basidiomycota</taxon>
        <taxon>Agaricomycotina</taxon>
        <taxon>Agaricomycetes</taxon>
        <taxon>Agaricomycetidae</taxon>
        <taxon>Agaricales</taxon>
        <taxon>Agaricineae</taxon>
        <taxon>Strophariaceae</taxon>
        <taxon>Psilocybe</taxon>
    </lineage>
</organism>
<dbReference type="SMART" id="SM00066">
    <property type="entry name" value="GAL4"/>
    <property type="match status" value="1"/>
</dbReference>
<feature type="region of interest" description="Disordered" evidence="5">
    <location>
        <begin position="1"/>
        <end position="21"/>
    </location>
</feature>
<dbReference type="AlphaFoldDB" id="A0A8H8CME9"/>
<feature type="domain" description="Zn(2)-C6 fungal-type" evidence="6">
    <location>
        <begin position="30"/>
        <end position="63"/>
    </location>
</feature>
<dbReference type="InterPro" id="IPR050987">
    <property type="entry name" value="AtrR-like"/>
</dbReference>
<dbReference type="Pfam" id="PF04082">
    <property type="entry name" value="Fungal_trans"/>
    <property type="match status" value="1"/>
</dbReference>
<evidence type="ECO:0000259" key="6">
    <source>
        <dbReference type="PROSITE" id="PS50048"/>
    </source>
</evidence>
<dbReference type="CDD" id="cd00067">
    <property type="entry name" value="GAL4"/>
    <property type="match status" value="1"/>
</dbReference>
<dbReference type="GO" id="GO:0005634">
    <property type="term" value="C:nucleus"/>
    <property type="evidence" value="ECO:0007669"/>
    <property type="project" value="UniProtKB-SubCell"/>
</dbReference>
<dbReference type="InterPro" id="IPR001138">
    <property type="entry name" value="Zn2Cys6_DnaBD"/>
</dbReference>
<dbReference type="PROSITE" id="PS50048">
    <property type="entry name" value="ZN2_CY6_FUNGAL_2"/>
    <property type="match status" value="1"/>
</dbReference>
<dbReference type="GO" id="GO:0008270">
    <property type="term" value="F:zinc ion binding"/>
    <property type="evidence" value="ECO:0007669"/>
    <property type="project" value="InterPro"/>
</dbReference>
<dbReference type="PANTHER" id="PTHR46910">
    <property type="entry name" value="TRANSCRIPTION FACTOR PDR1"/>
    <property type="match status" value="1"/>
</dbReference>
<feature type="compositionally biased region" description="Low complexity" evidence="5">
    <location>
        <begin position="1"/>
        <end position="18"/>
    </location>
</feature>
<comment type="subcellular location">
    <subcellularLocation>
        <location evidence="1">Nucleus</location>
    </subcellularLocation>
</comment>
<accession>A0A8H8CME9</accession>